<evidence type="ECO:0000313" key="2">
    <source>
        <dbReference type="Proteomes" id="UP001152766"/>
    </source>
</evidence>
<dbReference type="Proteomes" id="UP001152766">
    <property type="component" value="Unassembled WGS sequence"/>
</dbReference>
<name>A0A9X4LCK2_9BURK</name>
<evidence type="ECO:0000313" key="1">
    <source>
        <dbReference type="EMBL" id="MDG0861346.1"/>
    </source>
</evidence>
<reference evidence="1" key="1">
    <citation type="submission" date="2019-02" db="EMBL/GenBank/DDBJ databases">
        <title>Draft genome of the type strain Pelomonas aquatica CCUG 52575T.</title>
        <authorList>
            <person name="Gomila M."/>
            <person name="Lalucat J."/>
        </authorList>
    </citation>
    <scope>NUCLEOTIDE SEQUENCE</scope>
    <source>
        <strain evidence="1">CCUG 52575</strain>
    </source>
</reference>
<protein>
    <submittedName>
        <fullName evidence="1">Phage capsid protein</fullName>
    </submittedName>
</protein>
<gene>
    <name evidence="1" type="ORF">EXJ73_02510</name>
</gene>
<keyword evidence="2" id="KW-1185">Reference proteome</keyword>
<dbReference type="AlphaFoldDB" id="A0A9X4LCK2"/>
<dbReference type="InterPro" id="IPR053738">
    <property type="entry name" value="Lambda_capsid_assembly"/>
</dbReference>
<accession>A0A9X4LCK2</accession>
<sequence length="319" mass="33980">MAAHPFVIVPSLAAIAVAYSQSGLIADQVLPRVPVSTEVFRYLNYGSADAFQAPDTTVGRKSAPNQIDWAAAEKTDQVQDQALDTPVPNADIVAWERAHEAGPGFVSAANPLERATALVMQSVLNRREYRAANLVFNNASYGANNKVALAGTSQWSDFANSDPLTAILTSFDGMLMRPNIGVLGRATATKLRTHPKICKAVFGYNTDAGVVPLKALADLLELEDLYVGDAWINTAAPGQQASMTRAWGKHAAFLCRNKQADTRAGVTFGVTAQYGPRIGGTIQDPDIGARGGVRVRSGESVKELVTAGDLGYFFQNAVN</sequence>
<comment type="caution">
    <text evidence="1">The sequence shown here is derived from an EMBL/GenBank/DDBJ whole genome shotgun (WGS) entry which is preliminary data.</text>
</comment>
<dbReference type="Gene3D" id="3.90.1690.10">
    <property type="entry name" value="phage-related protein like domain"/>
    <property type="match status" value="1"/>
</dbReference>
<organism evidence="1 2">
    <name type="scientific">Pelomonas aquatica</name>
    <dbReference type="NCBI Taxonomy" id="431058"/>
    <lineage>
        <taxon>Bacteria</taxon>
        <taxon>Pseudomonadati</taxon>
        <taxon>Pseudomonadota</taxon>
        <taxon>Betaproteobacteria</taxon>
        <taxon>Burkholderiales</taxon>
        <taxon>Sphaerotilaceae</taxon>
        <taxon>Roseateles</taxon>
    </lineage>
</organism>
<dbReference type="EMBL" id="SGUG01000003">
    <property type="protein sequence ID" value="MDG0861346.1"/>
    <property type="molecule type" value="Genomic_DNA"/>
</dbReference>
<proteinExistence type="predicted"/>
<dbReference type="RefSeq" id="WP_268147108.1">
    <property type="nucleotide sequence ID" value="NZ_JAPPUW010000002.1"/>
</dbReference>